<keyword evidence="2" id="KW-1185">Reference proteome</keyword>
<evidence type="ECO:0000313" key="1">
    <source>
        <dbReference type="EMBL" id="MBM2620172.1"/>
    </source>
</evidence>
<dbReference type="EMBL" id="JAENHP010000013">
    <property type="protein sequence ID" value="MBM2620172.1"/>
    <property type="molecule type" value="Genomic_DNA"/>
</dbReference>
<comment type="caution">
    <text evidence="1">The sequence shown here is derived from an EMBL/GenBank/DDBJ whole genome shotgun (WGS) entry which is preliminary data.</text>
</comment>
<reference evidence="1 2" key="1">
    <citation type="submission" date="2021-01" db="EMBL/GenBank/DDBJ databases">
        <title>Actinoplanes sp. nov. LDG1-06 isolated from lichen.</title>
        <authorList>
            <person name="Saeng-In P."/>
            <person name="Phongsopitanun W."/>
            <person name="Kanchanasin P."/>
            <person name="Yuki M."/>
            <person name="Kudo T."/>
            <person name="Ohkuma M."/>
            <person name="Tanasupawat S."/>
        </authorList>
    </citation>
    <scope>NUCLEOTIDE SEQUENCE [LARGE SCALE GENOMIC DNA]</scope>
    <source>
        <strain evidence="1 2">LDG1-06</strain>
    </source>
</reference>
<organism evidence="1 2">
    <name type="scientific">Paractinoplanes ovalisporus</name>
    <dbReference type="NCBI Taxonomy" id="2810368"/>
    <lineage>
        <taxon>Bacteria</taxon>
        <taxon>Bacillati</taxon>
        <taxon>Actinomycetota</taxon>
        <taxon>Actinomycetes</taxon>
        <taxon>Micromonosporales</taxon>
        <taxon>Micromonosporaceae</taxon>
        <taxon>Paractinoplanes</taxon>
    </lineage>
</organism>
<dbReference type="Proteomes" id="UP000632138">
    <property type="component" value="Unassembled WGS sequence"/>
</dbReference>
<name>A0ABS2AJZ3_9ACTN</name>
<evidence type="ECO:0000313" key="2">
    <source>
        <dbReference type="Proteomes" id="UP000632138"/>
    </source>
</evidence>
<gene>
    <name evidence="1" type="ORF">JIG36_32125</name>
</gene>
<accession>A0ABS2AJZ3</accession>
<dbReference type="RefSeq" id="WP_203380152.1">
    <property type="nucleotide sequence ID" value="NZ_JAENHP010000013.1"/>
</dbReference>
<sequence>MTSNDTTTTTATGADEDAVQLSPEGAEALAALRSLPADEAEVVLAAYAAAPEADDEETDPLKLVANVRRG</sequence>
<proteinExistence type="predicted"/>
<protein>
    <submittedName>
        <fullName evidence="1">Uncharacterized protein</fullName>
    </submittedName>
</protein>